<reference evidence="2 3" key="1">
    <citation type="submission" date="2020-05" db="EMBL/GenBank/DDBJ databases">
        <title>Draft genome sequence of Mycobacterium hippocampi DL, isolated from European seabass, Dicentrarchus labrax, reared in fish farms.</title>
        <authorList>
            <person name="Stathopoulou P."/>
            <person name="Asimakis E."/>
            <person name="Tzokas K."/>
            <person name="Batargias C."/>
            <person name="Tsiamis G."/>
        </authorList>
    </citation>
    <scope>NUCLEOTIDE SEQUENCE [LARGE SCALE GENOMIC DNA]</scope>
    <source>
        <strain evidence="2 3">DL</strain>
    </source>
</reference>
<evidence type="ECO:0000313" key="3">
    <source>
        <dbReference type="Proteomes" id="UP000570517"/>
    </source>
</evidence>
<sequence length="108" mass="12222">DLLERINRTGTTVLMATHDHHIVDSMRQRVVELELGRLIRDELLTRDVVRSGADSGDQEGALRPSGPGATTTSATAPHEIRPRNQKQRTDEHQDDREFEHPHMVGRLL</sequence>
<evidence type="ECO:0000313" key="2">
    <source>
        <dbReference type="EMBL" id="NVN52428.1"/>
    </source>
</evidence>
<feature type="compositionally biased region" description="Low complexity" evidence="1">
    <location>
        <begin position="64"/>
        <end position="77"/>
    </location>
</feature>
<dbReference type="Gene3D" id="3.40.50.300">
    <property type="entry name" value="P-loop containing nucleotide triphosphate hydrolases"/>
    <property type="match status" value="1"/>
</dbReference>
<feature type="region of interest" description="Disordered" evidence="1">
    <location>
        <begin position="50"/>
        <end position="108"/>
    </location>
</feature>
<keyword evidence="3" id="KW-1185">Reference proteome</keyword>
<proteinExistence type="predicted"/>
<feature type="compositionally biased region" description="Basic and acidic residues" evidence="1">
    <location>
        <begin position="78"/>
        <end position="102"/>
    </location>
</feature>
<accession>A0A850PP55</accession>
<protein>
    <submittedName>
        <fullName evidence="2">Cell-division-associated, ABC-transporter-like signaling protein FtsE</fullName>
    </submittedName>
</protein>
<dbReference type="AlphaFoldDB" id="A0A850PP55"/>
<comment type="caution">
    <text evidence="2">The sequence shown here is derived from an EMBL/GenBank/DDBJ whole genome shotgun (WGS) entry which is preliminary data.</text>
</comment>
<dbReference type="InterPro" id="IPR027417">
    <property type="entry name" value="P-loop_NTPase"/>
</dbReference>
<evidence type="ECO:0000256" key="1">
    <source>
        <dbReference type="SAM" id="MobiDB-lite"/>
    </source>
</evidence>
<dbReference type="Proteomes" id="UP000570517">
    <property type="component" value="Unassembled WGS sequence"/>
</dbReference>
<organism evidence="2 3">
    <name type="scientific">Mycolicibacterium hippocampi</name>
    <dbReference type="NCBI Taxonomy" id="659824"/>
    <lineage>
        <taxon>Bacteria</taxon>
        <taxon>Bacillati</taxon>
        <taxon>Actinomycetota</taxon>
        <taxon>Actinomycetes</taxon>
        <taxon>Mycobacteriales</taxon>
        <taxon>Mycobacteriaceae</taxon>
        <taxon>Mycolicibacterium</taxon>
    </lineage>
</organism>
<feature type="non-terminal residue" evidence="2">
    <location>
        <position position="1"/>
    </location>
</feature>
<name>A0A850PP55_9MYCO</name>
<dbReference type="EMBL" id="JABFYL010000045">
    <property type="protein sequence ID" value="NVN52428.1"/>
    <property type="molecule type" value="Genomic_DNA"/>
</dbReference>
<gene>
    <name evidence="2" type="ORF">HLY00_4131</name>
</gene>